<reference evidence="2" key="1">
    <citation type="submission" date="2016-07" db="EMBL/GenBank/DDBJ databases">
        <authorList>
            <person name="Florea S."/>
            <person name="Webb J.S."/>
            <person name="Jaromczyk J."/>
            <person name="Schardl C.L."/>
        </authorList>
    </citation>
    <scope>NUCLEOTIDE SEQUENCE [LARGE SCALE GENOMIC DNA]</scope>
    <source>
        <strain evidence="2">IPBSL-7</strain>
    </source>
</reference>
<name>A0A1C0ALX9_9ACTN</name>
<dbReference type="RefSeq" id="WP_068751507.1">
    <property type="nucleotide sequence ID" value="NZ_MBQD01000021.1"/>
</dbReference>
<comment type="caution">
    <text evidence="1">The sequence shown here is derived from an EMBL/GenBank/DDBJ whole genome shotgun (WGS) entry which is preliminary data.</text>
</comment>
<organism evidence="1 2">
    <name type="scientific">Tessaracoccus lapidicaptus</name>
    <dbReference type="NCBI Taxonomy" id="1427523"/>
    <lineage>
        <taxon>Bacteria</taxon>
        <taxon>Bacillati</taxon>
        <taxon>Actinomycetota</taxon>
        <taxon>Actinomycetes</taxon>
        <taxon>Propionibacteriales</taxon>
        <taxon>Propionibacteriaceae</taxon>
        <taxon>Tessaracoccus</taxon>
    </lineage>
</organism>
<dbReference type="EMBL" id="MBQD01000021">
    <property type="protein sequence ID" value="OCL33749.1"/>
    <property type="molecule type" value="Genomic_DNA"/>
</dbReference>
<gene>
    <name evidence="1" type="ORF">BCR15_03655</name>
</gene>
<dbReference type="AlphaFoldDB" id="A0A1C0ALX9"/>
<evidence type="ECO:0000313" key="2">
    <source>
        <dbReference type="Proteomes" id="UP000093501"/>
    </source>
</evidence>
<accession>A0A1C0ALX9</accession>
<keyword evidence="2" id="KW-1185">Reference proteome</keyword>
<protein>
    <submittedName>
        <fullName evidence="1">Uncharacterized protein</fullName>
    </submittedName>
</protein>
<dbReference type="Proteomes" id="UP000093501">
    <property type="component" value="Unassembled WGS sequence"/>
</dbReference>
<sequence length="206" mass="22899">MQELVSCAIPIDDVRDIFGAAPELADRLRASAAARFQRPQASHRRWLRPLLRRDPELEVERDTPSAEDVSALLAGAHIPPDRVAASWRLLLGWVEDLAVRSARVPWDRAAFDRLEWNLARAGLNSDYSLRRLADRDLGIPLHPMPDQVAGYAKHVHAVETRDALRAVRDNPELEPGDRQVLDPILSVLDAAAADPRLDVVTIGARA</sequence>
<proteinExistence type="predicted"/>
<evidence type="ECO:0000313" key="1">
    <source>
        <dbReference type="EMBL" id="OCL33749.1"/>
    </source>
</evidence>